<dbReference type="Gene3D" id="1.10.10.60">
    <property type="entry name" value="Homeodomain-like"/>
    <property type="match status" value="1"/>
</dbReference>
<dbReference type="Pfam" id="PF00440">
    <property type="entry name" value="TetR_N"/>
    <property type="match status" value="1"/>
</dbReference>
<sequence length="213" mass="24435">MTRFSDEDRERIRGELIEAGRELFTRHGFDRTRIKDVTEAVEIGTSTFYQFFDSKEMLYVAVLKRERDRLIERVDAAVANAETPREEVRTMLETLFDEVRSDPLISRMIVENELQTLLDQLSESERESLTAEPEGEPLGYVDRWVQVASFRFDDPDIVRDAIASLIFTTRSQELLHEPGTTTDPARVDQALIDTMVDGLFVDRSGEPADVDAE</sequence>
<evidence type="ECO:0000313" key="4">
    <source>
        <dbReference type="EMBL" id="OYR59946.1"/>
    </source>
</evidence>
<dbReference type="EMBL" id="NHOZ01000152">
    <property type="protein sequence ID" value="OYR59946.1"/>
    <property type="molecule type" value="Genomic_DNA"/>
</dbReference>
<dbReference type="AlphaFoldDB" id="A0A256IUJ2"/>
<gene>
    <name evidence="4" type="ORF">DJ80_16585</name>
</gene>
<evidence type="ECO:0000256" key="2">
    <source>
        <dbReference type="PROSITE-ProRule" id="PRU00335"/>
    </source>
</evidence>
<reference evidence="4 5" key="1">
    <citation type="journal article" date="2014" name="Front. Microbiol.">
        <title>Population and genomic analysis of the genus Halorubrum.</title>
        <authorList>
            <person name="Fullmer M.S."/>
            <person name="Soucy S.M."/>
            <person name="Swithers K.S."/>
            <person name="Makkay A.M."/>
            <person name="Wheeler R."/>
            <person name="Ventosa A."/>
            <person name="Gogarten J.P."/>
            <person name="Papke R.T."/>
        </authorList>
    </citation>
    <scope>NUCLEOTIDE SEQUENCE [LARGE SCALE GENOMIC DNA]</scope>
    <source>
        <strain evidence="4 5">Ga36</strain>
    </source>
</reference>
<dbReference type="PROSITE" id="PS50977">
    <property type="entry name" value="HTH_TETR_2"/>
    <property type="match status" value="1"/>
</dbReference>
<dbReference type="SUPFAM" id="SSF46689">
    <property type="entry name" value="Homeodomain-like"/>
    <property type="match status" value="1"/>
</dbReference>
<protein>
    <submittedName>
        <fullName evidence="4">Transcriptional regulator</fullName>
    </submittedName>
</protein>
<keyword evidence="1 2" id="KW-0238">DNA-binding</keyword>
<dbReference type="PRINTS" id="PR00455">
    <property type="entry name" value="HTHTETR"/>
</dbReference>
<evidence type="ECO:0000256" key="1">
    <source>
        <dbReference type="ARBA" id="ARBA00023125"/>
    </source>
</evidence>
<dbReference type="InterPro" id="IPR001647">
    <property type="entry name" value="HTH_TetR"/>
</dbReference>
<proteinExistence type="predicted"/>
<feature type="DNA-binding region" description="H-T-H motif" evidence="2">
    <location>
        <begin position="33"/>
        <end position="52"/>
    </location>
</feature>
<dbReference type="InterPro" id="IPR050624">
    <property type="entry name" value="HTH-type_Tx_Regulator"/>
</dbReference>
<evidence type="ECO:0000259" key="3">
    <source>
        <dbReference type="PROSITE" id="PS50977"/>
    </source>
</evidence>
<evidence type="ECO:0000313" key="5">
    <source>
        <dbReference type="Proteomes" id="UP000215731"/>
    </source>
</evidence>
<organism evidence="4 5">
    <name type="scientific">Halorubrum ezzemoulense</name>
    <name type="common">Halorubrum chaoviator</name>
    <dbReference type="NCBI Taxonomy" id="337243"/>
    <lineage>
        <taxon>Archaea</taxon>
        <taxon>Methanobacteriati</taxon>
        <taxon>Methanobacteriota</taxon>
        <taxon>Stenosarchaea group</taxon>
        <taxon>Halobacteria</taxon>
        <taxon>Halobacteriales</taxon>
        <taxon>Haloferacaceae</taxon>
        <taxon>Halorubrum</taxon>
    </lineage>
</organism>
<dbReference type="InterPro" id="IPR009057">
    <property type="entry name" value="Homeodomain-like_sf"/>
</dbReference>
<accession>A0A256IUJ2</accession>
<dbReference type="Proteomes" id="UP000215731">
    <property type="component" value="Unassembled WGS sequence"/>
</dbReference>
<dbReference type="RefSeq" id="WP_094553695.1">
    <property type="nucleotide sequence ID" value="NZ_NHOZ01000152.1"/>
</dbReference>
<feature type="domain" description="HTH tetR-type" evidence="3">
    <location>
        <begin position="10"/>
        <end position="70"/>
    </location>
</feature>
<dbReference type="PANTHER" id="PTHR43479:SF11">
    <property type="entry name" value="ACREF_ENVCD OPERON REPRESSOR-RELATED"/>
    <property type="match status" value="1"/>
</dbReference>
<dbReference type="PANTHER" id="PTHR43479">
    <property type="entry name" value="ACREF/ENVCD OPERON REPRESSOR-RELATED"/>
    <property type="match status" value="1"/>
</dbReference>
<dbReference type="GO" id="GO:0003677">
    <property type="term" value="F:DNA binding"/>
    <property type="evidence" value="ECO:0007669"/>
    <property type="project" value="UniProtKB-UniRule"/>
</dbReference>
<dbReference type="Gene3D" id="1.10.357.10">
    <property type="entry name" value="Tetracycline Repressor, domain 2"/>
    <property type="match status" value="1"/>
</dbReference>
<name>A0A256IUJ2_HALEZ</name>
<comment type="caution">
    <text evidence="4">The sequence shown here is derived from an EMBL/GenBank/DDBJ whole genome shotgun (WGS) entry which is preliminary data.</text>
</comment>